<feature type="domain" description="PI31 proteasome regulator C-terminal" evidence="12">
    <location>
        <begin position="298"/>
        <end position="358"/>
    </location>
</feature>
<feature type="domain" description="PI31 proteasome regulator N-terminal" evidence="13">
    <location>
        <begin position="75"/>
        <end position="225"/>
    </location>
</feature>
<comment type="subcellular location">
    <subcellularLocation>
        <location evidence="2">Cytoplasm</location>
    </subcellularLocation>
    <subcellularLocation>
        <location evidence="1">Endoplasmic reticulum</location>
    </subcellularLocation>
</comment>
<sequence>PLLFPNQVKSITTKPASYLYSPRSLTHSLPPSLPHRKPPKATMTPEINLLLSRMTSSLPIPPPDSDADTTPKIILHSAPDAVALLVNALLQAQGFTLNRVGDQDAPPGTLPPSWSASQAFFYSHPSLSDFGFTVRVDSLGPMLDLRLLAEAGGGKTDEKSKPSILRLEWEMDDLVRKDGLPVRLENRQHVSSKLQRVFVSDEAVARFERAFQTTIIKELLPQSHHQPPSSTLKEPRQSQHNNNNNNNNNKEADNVVPTAFPRPPTSTTTDEFQPPGFDDELDLNRNIVLPDGRSPFSIGHDDLYPAGLGPRDPLRPCFGPPSAGMHPTFDDPLFGPNPGPDAFDPQLPPGARWDPVGPGPGPRFPPRGNNPFFGPGGGRNSFGGGGGGGII</sequence>
<evidence type="ECO:0000259" key="13">
    <source>
        <dbReference type="Pfam" id="PF11566"/>
    </source>
</evidence>
<organism evidence="14 15">
    <name type="scientific">Ophiocordyceps polyrhachis-furcata BCC 54312</name>
    <dbReference type="NCBI Taxonomy" id="1330021"/>
    <lineage>
        <taxon>Eukaryota</taxon>
        <taxon>Fungi</taxon>
        <taxon>Dikarya</taxon>
        <taxon>Ascomycota</taxon>
        <taxon>Pezizomycotina</taxon>
        <taxon>Sordariomycetes</taxon>
        <taxon>Hypocreomycetidae</taxon>
        <taxon>Hypocreales</taxon>
        <taxon>Ophiocordycipitaceae</taxon>
        <taxon>Ophiocordyceps</taxon>
    </lineage>
</organism>
<dbReference type="InterPro" id="IPR045128">
    <property type="entry name" value="PI31-like"/>
</dbReference>
<protein>
    <submittedName>
        <fullName evidence="14">Uncharacterized protein</fullName>
    </submittedName>
</protein>
<dbReference type="GO" id="GO:0000502">
    <property type="term" value="C:proteasome complex"/>
    <property type="evidence" value="ECO:0007669"/>
    <property type="project" value="UniProtKB-KW"/>
</dbReference>
<evidence type="ECO:0000259" key="12">
    <source>
        <dbReference type="Pfam" id="PF08577"/>
    </source>
</evidence>
<dbReference type="InterPro" id="IPR013886">
    <property type="entry name" value="PI31_Prot_C"/>
</dbReference>
<evidence type="ECO:0000256" key="2">
    <source>
        <dbReference type="ARBA" id="ARBA00004496"/>
    </source>
</evidence>
<dbReference type="Pfam" id="PF11566">
    <property type="entry name" value="PI31_Prot_N"/>
    <property type="match status" value="1"/>
</dbReference>
<evidence type="ECO:0000256" key="7">
    <source>
        <dbReference type="ARBA" id="ARBA00022824"/>
    </source>
</evidence>
<name>A0A367LSA4_9HYPO</name>
<feature type="compositionally biased region" description="Polar residues" evidence="11">
    <location>
        <begin position="223"/>
        <end position="232"/>
    </location>
</feature>
<evidence type="ECO:0000256" key="11">
    <source>
        <dbReference type="SAM" id="MobiDB-lite"/>
    </source>
</evidence>
<evidence type="ECO:0000256" key="3">
    <source>
        <dbReference type="ARBA" id="ARBA00006405"/>
    </source>
</evidence>
<comment type="caution">
    <text evidence="14">The sequence shown here is derived from an EMBL/GenBank/DDBJ whole genome shotgun (WGS) entry which is preliminary data.</text>
</comment>
<keyword evidence="9" id="KW-0007">Acetylation</keyword>
<comment type="similarity">
    <text evidence="3">Belongs to the proteasome inhibitor PI31 family.</text>
</comment>
<evidence type="ECO:0000256" key="5">
    <source>
        <dbReference type="ARBA" id="ARBA00022490"/>
    </source>
</evidence>
<dbReference type="Proteomes" id="UP000253664">
    <property type="component" value="Unassembled WGS sequence"/>
</dbReference>
<dbReference type="GO" id="GO:0005783">
    <property type="term" value="C:endoplasmic reticulum"/>
    <property type="evidence" value="ECO:0007669"/>
    <property type="project" value="UniProtKB-SubCell"/>
</dbReference>
<dbReference type="AlphaFoldDB" id="A0A367LSA4"/>
<evidence type="ECO:0000256" key="9">
    <source>
        <dbReference type="ARBA" id="ARBA00022990"/>
    </source>
</evidence>
<reference evidence="14 15" key="1">
    <citation type="journal article" date="2015" name="BMC Genomics">
        <title>Insights from the genome of Ophiocordyceps polyrhachis-furcata to pathogenicity and host specificity in insect fungi.</title>
        <authorList>
            <person name="Wichadakul D."/>
            <person name="Kobmoo N."/>
            <person name="Ingsriswang S."/>
            <person name="Tangphatsornruang S."/>
            <person name="Chantasingh D."/>
            <person name="Luangsa-ard J.J."/>
            <person name="Eurwilaichitr L."/>
        </authorList>
    </citation>
    <scope>NUCLEOTIDE SEQUENCE [LARGE SCALE GENOMIC DNA]</scope>
    <source>
        <strain evidence="14 15">BCC 54312</strain>
    </source>
</reference>
<feature type="region of interest" description="Disordered" evidence="11">
    <location>
        <begin position="319"/>
        <end position="391"/>
    </location>
</feature>
<keyword evidence="6" id="KW-0597">Phosphoprotein</keyword>
<dbReference type="Gene3D" id="3.40.1000.30">
    <property type="match status" value="1"/>
</dbReference>
<accession>A0A367LSA4</accession>
<evidence type="ECO:0000256" key="4">
    <source>
        <dbReference type="ARBA" id="ARBA00022481"/>
    </source>
</evidence>
<dbReference type="InterPro" id="IPR021625">
    <property type="entry name" value="PI31_Prot_N"/>
</dbReference>
<dbReference type="PANTHER" id="PTHR13266">
    <property type="entry name" value="PROTEASOME INHIBITOR"/>
    <property type="match status" value="1"/>
</dbReference>
<evidence type="ECO:0000256" key="6">
    <source>
        <dbReference type="ARBA" id="ARBA00022553"/>
    </source>
</evidence>
<keyword evidence="4" id="KW-0488">Methylation</keyword>
<dbReference type="OrthoDB" id="68090at2759"/>
<dbReference type="EMBL" id="LKCN02000001">
    <property type="protein sequence ID" value="RCI17323.1"/>
    <property type="molecule type" value="Genomic_DNA"/>
</dbReference>
<dbReference type="Pfam" id="PF08577">
    <property type="entry name" value="PI31_Prot_C"/>
    <property type="match status" value="1"/>
</dbReference>
<dbReference type="GO" id="GO:0043161">
    <property type="term" value="P:proteasome-mediated ubiquitin-dependent protein catabolic process"/>
    <property type="evidence" value="ECO:0007669"/>
    <property type="project" value="InterPro"/>
</dbReference>
<evidence type="ECO:0000256" key="10">
    <source>
        <dbReference type="ARBA" id="ARBA00024805"/>
    </source>
</evidence>
<evidence type="ECO:0000313" key="14">
    <source>
        <dbReference type="EMBL" id="RCI17323.1"/>
    </source>
</evidence>
<keyword evidence="5" id="KW-0963">Cytoplasm</keyword>
<proteinExistence type="inferred from homology"/>
<feature type="compositionally biased region" description="Gly residues" evidence="11">
    <location>
        <begin position="374"/>
        <end position="391"/>
    </location>
</feature>
<feature type="non-terminal residue" evidence="14">
    <location>
        <position position="1"/>
    </location>
</feature>
<evidence type="ECO:0000313" key="15">
    <source>
        <dbReference type="Proteomes" id="UP000253664"/>
    </source>
</evidence>
<dbReference type="STRING" id="1330021.A0A367LSA4"/>
<dbReference type="PANTHER" id="PTHR13266:SF1">
    <property type="entry name" value="PROTEASOME INHIBITOR PI31 SUBUNIT"/>
    <property type="match status" value="1"/>
</dbReference>
<feature type="non-terminal residue" evidence="14">
    <location>
        <position position="391"/>
    </location>
</feature>
<evidence type="ECO:0000256" key="1">
    <source>
        <dbReference type="ARBA" id="ARBA00004240"/>
    </source>
</evidence>
<evidence type="ECO:0000256" key="8">
    <source>
        <dbReference type="ARBA" id="ARBA00022942"/>
    </source>
</evidence>
<comment type="function">
    <text evidence="10">Plays an important role in control of proteasome function. Inhibits the hydrolysis of protein and peptide substrates by the 20S proteasome. Also inhibits the activation of the proteasome by the proteasome regulatory proteins PA700 and PA28.</text>
</comment>
<keyword evidence="8" id="KW-0647">Proteasome</keyword>
<keyword evidence="15" id="KW-1185">Reference proteome</keyword>
<dbReference type="GO" id="GO:0070628">
    <property type="term" value="F:proteasome binding"/>
    <property type="evidence" value="ECO:0007669"/>
    <property type="project" value="InterPro"/>
</dbReference>
<gene>
    <name evidence="14" type="ORF">L249_2871</name>
</gene>
<dbReference type="GO" id="GO:0004866">
    <property type="term" value="F:endopeptidase inhibitor activity"/>
    <property type="evidence" value="ECO:0007669"/>
    <property type="project" value="InterPro"/>
</dbReference>
<keyword evidence="7" id="KW-0256">Endoplasmic reticulum</keyword>
<feature type="region of interest" description="Disordered" evidence="11">
    <location>
        <begin position="218"/>
        <end position="281"/>
    </location>
</feature>